<dbReference type="PANTHER" id="PTHR45641">
    <property type="entry name" value="TETRATRICOPEPTIDE REPEAT PROTEIN (AFU_ORTHOLOGUE AFUA_6G03870)"/>
    <property type="match status" value="1"/>
</dbReference>
<dbReference type="Gene3D" id="1.25.40.10">
    <property type="entry name" value="Tetratricopeptide repeat domain"/>
    <property type="match status" value="2"/>
</dbReference>
<dbReference type="Proteomes" id="UP000326289">
    <property type="component" value="Unassembled WGS sequence"/>
</dbReference>
<sequence>MLNRYWPLAGHGSILVTSQNPSSEYSLAHRGAKVEPFSEQESLQLLDTSLGRYLGRFDKEPATRLARALGCHPLALTQIASFILQSSSTIAAVLEMFKEHEEAQKLLDMEHGSLWYSDTVAAAFKLSISRLNENTRRTMGVLCFFDPDSIPEELLIPKANSHHNQLLSYLSSPLNRGVLVKDLRRFSLINKNMETQILAIHRLVQEVVFKQLRRDRGHRKISFETALQLLRGKFPLHSLSRDHMTEAWPQCEIYLPHVLAFHENYRRLAHEGGLDISSEFIELMYSCAWYLCERGRFELSNPLIKTVKDEYQKISLQDHGLLWADICTVQLFEHNEMSQMDDAERVASEALNIREKAVQSGLLDEYHPNRANGFMNLGVVIANRDAQYAIRLHQKALDIRCGSDKYTDHQIHGLSLNYLNIGRCFWMTGDLAQAEASFQNCLTMIKKREEMRGHRFIVSAWAYWALGNIAIDKGDIENALGLHTQSMILTQEILGFTHLKTAACFHEVACLLQKTGESNRAINLLELALDVYEKRSIDVRSEKARTKYKLAQILRLSSSLPSSRWQELESDAYRHYEEITGAPPSRTLLEADFDDLVAYFYR</sequence>
<dbReference type="Pfam" id="PF13181">
    <property type="entry name" value="TPR_8"/>
    <property type="match status" value="1"/>
</dbReference>
<reference evidence="4 5" key="1">
    <citation type="submission" date="2019-04" db="EMBL/GenBank/DDBJ databases">
        <title>Fungal friends and foes A comparative genomics study of 23 Aspergillus species from section Flavi.</title>
        <authorList>
            <consortium name="DOE Joint Genome Institute"/>
            <person name="Kjaerbolling I."/>
            <person name="Vesth T.C."/>
            <person name="Frisvad J.C."/>
            <person name="Nybo J.L."/>
            <person name="Theobald S."/>
            <person name="Kildgaard S."/>
            <person name="Petersen T.I."/>
            <person name="Kuo A."/>
            <person name="Sato A."/>
            <person name="Lyhne E.K."/>
            <person name="Kogle M.E."/>
            <person name="Wiebenga A."/>
            <person name="Kun R.S."/>
            <person name="Lubbers R.J."/>
            <person name="Makela M.R."/>
            <person name="Barry K."/>
            <person name="Chovatia M."/>
            <person name="Clum A."/>
            <person name="Daum C."/>
            <person name="Haridas S."/>
            <person name="He G."/>
            <person name="LaButti K."/>
            <person name="Lipzen A."/>
            <person name="Mondo S."/>
            <person name="Pangilinan J."/>
            <person name="Riley R."/>
            <person name="Salamov A."/>
            <person name="Simmons B.A."/>
            <person name="Magnuson J.K."/>
            <person name="Henrissat B."/>
            <person name="Mortensen U.H."/>
            <person name="Larsen T.O."/>
            <person name="De vries R.P."/>
            <person name="Grigoriev I.V."/>
            <person name="Machida M."/>
            <person name="Baker S.E."/>
            <person name="Andersen M.R."/>
        </authorList>
    </citation>
    <scope>NUCLEOTIDE SEQUENCE [LARGE SCALE GENOMIC DNA]</scope>
    <source>
        <strain evidence="4 5">CBS 117635</strain>
    </source>
</reference>
<dbReference type="InterPro" id="IPR056681">
    <property type="entry name" value="DUF7779"/>
</dbReference>
<dbReference type="InterPro" id="IPR019734">
    <property type="entry name" value="TPR_rpt"/>
</dbReference>
<organism evidence="4 5">
    <name type="scientific">Aspergillus minisclerotigenes</name>
    <dbReference type="NCBI Taxonomy" id="656917"/>
    <lineage>
        <taxon>Eukaryota</taxon>
        <taxon>Fungi</taxon>
        <taxon>Dikarya</taxon>
        <taxon>Ascomycota</taxon>
        <taxon>Pezizomycotina</taxon>
        <taxon>Eurotiomycetes</taxon>
        <taxon>Eurotiomycetidae</taxon>
        <taxon>Eurotiales</taxon>
        <taxon>Aspergillaceae</taxon>
        <taxon>Aspergillus</taxon>
        <taxon>Aspergillus subgen. Circumdati</taxon>
    </lineage>
</organism>
<dbReference type="Pfam" id="PF13424">
    <property type="entry name" value="TPR_12"/>
    <property type="match status" value="1"/>
</dbReference>
<keyword evidence="1" id="KW-0677">Repeat</keyword>
<dbReference type="SUPFAM" id="SSF48452">
    <property type="entry name" value="TPR-like"/>
    <property type="match status" value="2"/>
</dbReference>
<dbReference type="PANTHER" id="PTHR45641:SF19">
    <property type="entry name" value="NEPHROCYSTIN-3"/>
    <property type="match status" value="1"/>
</dbReference>
<dbReference type="SMART" id="SM00028">
    <property type="entry name" value="TPR"/>
    <property type="match status" value="3"/>
</dbReference>
<evidence type="ECO:0000313" key="5">
    <source>
        <dbReference type="Proteomes" id="UP000326289"/>
    </source>
</evidence>
<evidence type="ECO:0000256" key="1">
    <source>
        <dbReference type="ARBA" id="ARBA00022737"/>
    </source>
</evidence>
<accession>A0A5N6ISF1</accession>
<feature type="domain" description="DUF7779" evidence="3">
    <location>
        <begin position="128"/>
        <end position="215"/>
    </location>
</feature>
<evidence type="ECO:0000259" key="3">
    <source>
        <dbReference type="Pfam" id="PF25000"/>
    </source>
</evidence>
<gene>
    <name evidence="4" type="ORF">BDV30DRAFT_242362</name>
</gene>
<dbReference type="Pfam" id="PF25000">
    <property type="entry name" value="DUF7779"/>
    <property type="match status" value="1"/>
</dbReference>
<evidence type="ECO:0000256" key="2">
    <source>
        <dbReference type="ARBA" id="ARBA00022803"/>
    </source>
</evidence>
<dbReference type="InterPro" id="IPR011990">
    <property type="entry name" value="TPR-like_helical_dom_sf"/>
</dbReference>
<keyword evidence="2" id="KW-0802">TPR repeat</keyword>
<proteinExistence type="predicted"/>
<protein>
    <recommendedName>
        <fullName evidence="3">DUF7779 domain-containing protein</fullName>
    </recommendedName>
</protein>
<name>A0A5N6ISF1_9EURO</name>
<dbReference type="AlphaFoldDB" id="A0A5N6ISF1"/>
<dbReference type="EMBL" id="ML732846">
    <property type="protein sequence ID" value="KAB8269436.1"/>
    <property type="molecule type" value="Genomic_DNA"/>
</dbReference>
<evidence type="ECO:0000313" key="4">
    <source>
        <dbReference type="EMBL" id="KAB8269436.1"/>
    </source>
</evidence>
<keyword evidence="5" id="KW-1185">Reference proteome</keyword>